<dbReference type="InterPro" id="IPR033809">
    <property type="entry name" value="USP39"/>
</dbReference>
<evidence type="ECO:0008006" key="16">
    <source>
        <dbReference type="Google" id="ProtNLM"/>
    </source>
</evidence>
<dbReference type="GO" id="GO:0005681">
    <property type="term" value="C:spliceosomal complex"/>
    <property type="evidence" value="ECO:0007669"/>
    <property type="project" value="UniProtKB-KW"/>
</dbReference>
<dbReference type="GO" id="GO:0004843">
    <property type="term" value="F:cysteine-type deubiquitinase activity"/>
    <property type="evidence" value="ECO:0007669"/>
    <property type="project" value="InterPro"/>
</dbReference>
<feature type="region of interest" description="Disordered" evidence="10">
    <location>
        <begin position="34"/>
        <end position="157"/>
    </location>
</feature>
<dbReference type="SMART" id="SM00513">
    <property type="entry name" value="SAP"/>
    <property type="match status" value="1"/>
</dbReference>
<dbReference type="EMBL" id="GL883099">
    <property type="protein sequence ID" value="EGG09003.1"/>
    <property type="molecule type" value="Genomic_DNA"/>
</dbReference>
<dbReference type="SUPFAM" id="SSF57850">
    <property type="entry name" value="RING/U-box"/>
    <property type="match status" value="1"/>
</dbReference>
<proteinExistence type="predicted"/>
<evidence type="ECO:0000313" key="15">
    <source>
        <dbReference type="Proteomes" id="UP000001072"/>
    </source>
</evidence>
<dbReference type="KEGG" id="mlr:MELLADRAFT_84272"/>
<feature type="compositionally biased region" description="Low complexity" evidence="10">
    <location>
        <begin position="38"/>
        <end position="55"/>
    </location>
</feature>
<dbReference type="InterPro" id="IPR003034">
    <property type="entry name" value="SAP_dom"/>
</dbReference>
<evidence type="ECO:0000256" key="1">
    <source>
        <dbReference type="ARBA" id="ARBA00004123"/>
    </source>
</evidence>
<feature type="domain" description="SAP" evidence="13">
    <location>
        <begin position="4"/>
        <end position="38"/>
    </location>
</feature>
<dbReference type="Pfam" id="PF00443">
    <property type="entry name" value="UCH"/>
    <property type="match status" value="1"/>
</dbReference>
<feature type="compositionally biased region" description="Basic and acidic residues" evidence="10">
    <location>
        <begin position="69"/>
        <end position="84"/>
    </location>
</feature>
<dbReference type="Proteomes" id="UP000001072">
    <property type="component" value="Unassembled WGS sequence"/>
</dbReference>
<dbReference type="SUPFAM" id="SSF68906">
    <property type="entry name" value="SAP domain"/>
    <property type="match status" value="1"/>
</dbReference>
<protein>
    <recommendedName>
        <fullName evidence="16">SAP domain-containing protein</fullName>
    </recommendedName>
</protein>
<dbReference type="Pfam" id="PF02037">
    <property type="entry name" value="SAP"/>
    <property type="match status" value="1"/>
</dbReference>
<dbReference type="PANTHER" id="PTHR21646">
    <property type="entry name" value="UBIQUITIN CARBOXYL-TERMINAL HYDROLASE"/>
    <property type="match status" value="1"/>
</dbReference>
<keyword evidence="15" id="KW-1185">Reference proteome</keyword>
<dbReference type="CDD" id="cd02669">
    <property type="entry name" value="Peptidase_C19M"/>
    <property type="match status" value="1"/>
</dbReference>
<dbReference type="SUPFAM" id="SSF54001">
    <property type="entry name" value="Cysteine proteinases"/>
    <property type="match status" value="1"/>
</dbReference>
<sequence>MDELKKLKVPQLKELLKNEGLAITGKKDELIKRLFDRQSQSNQSKSKSPSPVPNNDTQNLTNEDTQDSTNKDTQDDSTPAKDSQDLTTNNIQDPPNNNVQDTSTNNIGDHSTNNIGDHSTKNGQHPSTNDEQDDLPPTKRPRLSNENPPPRPQTHEDEMNLDLDLEAEPEDPNQPIQTNSNRTKSDLYLDTINRDMLDFDFERLCSVTLSNINIYACLVCGKYFQGRSKISPAYAHSIGSDHHVFINLLSEKVYVLPDGYEVSDPSLDDIKYLLNPTFTPEFLNRLDTGLYPVAYDLQGISYLPGFVGLNNIKANDYLNVIVQILSHVTPLRDYLICRKPTSNDTELVKRFGTLMRKLWNPKAFKSQVSPHEFGQEVSKRSNRKFKLTEQADPLEFLGWLLNTLHLDLGGHQKKPMKKKHMKLKNEGNPQESDQMIKKVEEEKDEPSSIIDAAFRGEVRIEEHDILARPDTGEKGLKPIFDLGAEVRTIQTPFLFLTIDLPPPPVFQDTIEKNIIPQIGLNEVLMKYDGKKTIEINGKLKRFKILGLPPFLILHFKRFTSNNFIEEKNPTIVNFHTKGIDLSPYYEPKPKEKEKEVDEPIERLYDLLANVTYSSTAGTAKEDSQWKVQVHTRSVNEKQEEELKANSLKPNEEKWFQIQDLIVEEINRQMVFLGESYIQVWERRSDKIESSLKFKDSLK</sequence>
<evidence type="ECO:0000256" key="4">
    <source>
        <dbReference type="ARBA" id="ARBA00022728"/>
    </source>
</evidence>
<feature type="compositionally biased region" description="Polar residues" evidence="10">
    <location>
        <begin position="85"/>
        <end position="129"/>
    </location>
</feature>
<dbReference type="PANTHER" id="PTHR21646:SF16">
    <property type="entry name" value="U4_U6.U5 TRI-SNRNP-ASSOCIATED PROTEIN 2"/>
    <property type="match status" value="1"/>
</dbReference>
<dbReference type="InterPro" id="IPR001607">
    <property type="entry name" value="Znf_UBP"/>
</dbReference>
<dbReference type="HOGENOM" id="CLU_016848_4_1_1"/>
<name>F4RF44_MELLP</name>
<comment type="subcellular location">
    <subcellularLocation>
        <location evidence="1">Nucleus</location>
    </subcellularLocation>
</comment>
<dbReference type="PROSITE" id="PS50271">
    <property type="entry name" value="ZF_UBP"/>
    <property type="match status" value="1"/>
</dbReference>
<dbReference type="SMART" id="SM00290">
    <property type="entry name" value="ZnF_UBP"/>
    <property type="match status" value="1"/>
</dbReference>
<dbReference type="InterPro" id="IPR001394">
    <property type="entry name" value="Peptidase_C19_UCH"/>
</dbReference>
<keyword evidence="3" id="KW-0479">Metal-binding</keyword>
<feature type="domain" description="UBP-type" evidence="12">
    <location>
        <begin position="184"/>
        <end position="281"/>
    </location>
</feature>
<dbReference type="GeneID" id="18933422"/>
<evidence type="ECO:0000256" key="2">
    <source>
        <dbReference type="ARBA" id="ARBA00022664"/>
    </source>
</evidence>
<dbReference type="InterPro" id="IPR013083">
    <property type="entry name" value="Znf_RING/FYVE/PHD"/>
</dbReference>
<dbReference type="GO" id="GO:0008270">
    <property type="term" value="F:zinc ion binding"/>
    <property type="evidence" value="ECO:0007669"/>
    <property type="project" value="UniProtKB-KW"/>
</dbReference>
<dbReference type="OrthoDB" id="10263353at2759"/>
<dbReference type="Gene3D" id="3.90.70.10">
    <property type="entry name" value="Cysteine proteinases"/>
    <property type="match status" value="1"/>
</dbReference>
<organism evidence="15">
    <name type="scientific">Melampsora larici-populina (strain 98AG31 / pathotype 3-4-7)</name>
    <name type="common">Poplar leaf rust fungus</name>
    <dbReference type="NCBI Taxonomy" id="747676"/>
    <lineage>
        <taxon>Eukaryota</taxon>
        <taxon>Fungi</taxon>
        <taxon>Dikarya</taxon>
        <taxon>Basidiomycota</taxon>
        <taxon>Pucciniomycotina</taxon>
        <taxon>Pucciniomycetes</taxon>
        <taxon>Pucciniales</taxon>
        <taxon>Melampsoraceae</taxon>
        <taxon>Melampsora</taxon>
    </lineage>
</organism>
<gene>
    <name evidence="14" type="ORF">MELLADRAFT_84272</name>
</gene>
<feature type="domain" description="USP" evidence="11">
    <location>
        <begin position="307"/>
        <end position="683"/>
    </location>
</feature>
<evidence type="ECO:0000259" key="11">
    <source>
        <dbReference type="PROSITE" id="PS50235"/>
    </source>
</evidence>
<dbReference type="STRING" id="747676.F4RF44"/>
<dbReference type="eggNOG" id="KOG2026">
    <property type="taxonomic scope" value="Eukaryota"/>
</dbReference>
<evidence type="ECO:0000256" key="8">
    <source>
        <dbReference type="ARBA" id="ARBA00023242"/>
    </source>
</evidence>
<keyword evidence="5 9" id="KW-0863">Zinc-finger</keyword>
<evidence type="ECO:0000256" key="10">
    <source>
        <dbReference type="SAM" id="MobiDB-lite"/>
    </source>
</evidence>
<reference evidence="15" key="1">
    <citation type="journal article" date="2011" name="Proc. Natl. Acad. Sci. U.S.A.">
        <title>Obligate biotrophy features unraveled by the genomic analysis of rust fungi.</title>
        <authorList>
            <person name="Duplessis S."/>
            <person name="Cuomo C.A."/>
            <person name="Lin Y.-C."/>
            <person name="Aerts A."/>
            <person name="Tisserant E."/>
            <person name="Veneault-Fourrey C."/>
            <person name="Joly D.L."/>
            <person name="Hacquard S."/>
            <person name="Amselem J."/>
            <person name="Cantarel B.L."/>
            <person name="Chiu R."/>
            <person name="Coutinho P.M."/>
            <person name="Feau N."/>
            <person name="Field M."/>
            <person name="Frey P."/>
            <person name="Gelhaye E."/>
            <person name="Goldberg J."/>
            <person name="Grabherr M.G."/>
            <person name="Kodira C.D."/>
            <person name="Kohler A."/>
            <person name="Kuees U."/>
            <person name="Lindquist E.A."/>
            <person name="Lucas S.M."/>
            <person name="Mago R."/>
            <person name="Mauceli E."/>
            <person name="Morin E."/>
            <person name="Murat C."/>
            <person name="Pangilinan J.L."/>
            <person name="Park R."/>
            <person name="Pearson M."/>
            <person name="Quesneville H."/>
            <person name="Rouhier N."/>
            <person name="Sakthikumar S."/>
            <person name="Salamov A.A."/>
            <person name="Schmutz J."/>
            <person name="Selles B."/>
            <person name="Shapiro H."/>
            <person name="Tanguay P."/>
            <person name="Tuskan G.A."/>
            <person name="Henrissat B."/>
            <person name="Van de Peer Y."/>
            <person name="Rouze P."/>
            <person name="Ellis J.G."/>
            <person name="Dodds P.N."/>
            <person name="Schein J.E."/>
            <person name="Zhong S."/>
            <person name="Hamelin R.C."/>
            <person name="Grigoriev I.V."/>
            <person name="Szabo L.J."/>
            <person name="Martin F."/>
        </authorList>
    </citation>
    <scope>NUCLEOTIDE SEQUENCE [LARGE SCALE GENOMIC DNA]</scope>
    <source>
        <strain evidence="15">98AG31 / pathotype 3-4-7</strain>
    </source>
</reference>
<dbReference type="GO" id="GO:0000245">
    <property type="term" value="P:spliceosomal complex assembly"/>
    <property type="evidence" value="ECO:0007669"/>
    <property type="project" value="InterPro"/>
</dbReference>
<dbReference type="InterPro" id="IPR028889">
    <property type="entry name" value="USP"/>
</dbReference>
<keyword evidence="2" id="KW-0507">mRNA processing</keyword>
<evidence type="ECO:0000256" key="6">
    <source>
        <dbReference type="ARBA" id="ARBA00022833"/>
    </source>
</evidence>
<dbReference type="GO" id="GO:0016579">
    <property type="term" value="P:protein deubiquitination"/>
    <property type="evidence" value="ECO:0007669"/>
    <property type="project" value="InterPro"/>
</dbReference>
<evidence type="ECO:0000256" key="9">
    <source>
        <dbReference type="PROSITE-ProRule" id="PRU00502"/>
    </source>
</evidence>
<keyword evidence="4" id="KW-0747">Spliceosome</keyword>
<keyword evidence="8" id="KW-0539">Nucleus</keyword>
<evidence type="ECO:0000256" key="5">
    <source>
        <dbReference type="ARBA" id="ARBA00022771"/>
    </source>
</evidence>
<dbReference type="InterPro" id="IPR038765">
    <property type="entry name" value="Papain-like_cys_pep_sf"/>
</dbReference>
<dbReference type="AlphaFoldDB" id="F4RF44"/>
<dbReference type="PROSITE" id="PS50235">
    <property type="entry name" value="USP_3"/>
    <property type="match status" value="1"/>
</dbReference>
<evidence type="ECO:0000256" key="7">
    <source>
        <dbReference type="ARBA" id="ARBA00023187"/>
    </source>
</evidence>
<keyword evidence="7" id="KW-0508">mRNA splicing</keyword>
<keyword evidence="6" id="KW-0862">Zinc</keyword>
<dbReference type="InParanoid" id="F4RF44"/>
<evidence type="ECO:0000313" key="14">
    <source>
        <dbReference type="EMBL" id="EGG09003.1"/>
    </source>
</evidence>
<dbReference type="FunCoup" id="F4RF44">
    <property type="interactions" value="691"/>
</dbReference>
<dbReference type="Gene3D" id="3.30.40.10">
    <property type="entry name" value="Zinc/RING finger domain, C3HC4 (zinc finger)"/>
    <property type="match status" value="1"/>
</dbReference>
<dbReference type="PROSITE" id="PS50800">
    <property type="entry name" value="SAP"/>
    <property type="match status" value="1"/>
</dbReference>
<evidence type="ECO:0000256" key="3">
    <source>
        <dbReference type="ARBA" id="ARBA00022723"/>
    </source>
</evidence>
<dbReference type="InterPro" id="IPR050185">
    <property type="entry name" value="Ub_carboxyl-term_hydrolase"/>
</dbReference>
<evidence type="ECO:0000259" key="13">
    <source>
        <dbReference type="PROSITE" id="PS50800"/>
    </source>
</evidence>
<dbReference type="Pfam" id="PF02148">
    <property type="entry name" value="zf-UBP"/>
    <property type="match status" value="1"/>
</dbReference>
<dbReference type="Gene3D" id="1.10.720.30">
    <property type="entry name" value="SAP domain"/>
    <property type="match status" value="1"/>
</dbReference>
<dbReference type="InterPro" id="IPR036361">
    <property type="entry name" value="SAP_dom_sf"/>
</dbReference>
<dbReference type="RefSeq" id="XP_007407977.1">
    <property type="nucleotide sequence ID" value="XM_007407915.1"/>
</dbReference>
<dbReference type="VEuPathDB" id="FungiDB:MELLADRAFT_84272"/>
<evidence type="ECO:0000259" key="12">
    <source>
        <dbReference type="PROSITE" id="PS50271"/>
    </source>
</evidence>
<accession>F4RF44</accession>